<feature type="non-terminal residue" evidence="6">
    <location>
        <position position="102"/>
    </location>
</feature>
<dbReference type="EC" id="2.5.1.18" evidence="1"/>
<name>A0A852C7D3_9PICI</name>
<feature type="domain" description="GST N-terminal" evidence="4">
    <location>
        <begin position="1"/>
        <end position="34"/>
    </location>
</feature>
<keyword evidence="7" id="KW-1185">Reference proteome</keyword>
<keyword evidence="2" id="KW-0808">Transferase</keyword>
<dbReference type="InterPro" id="IPR036282">
    <property type="entry name" value="Glutathione-S-Trfase_C_sf"/>
</dbReference>
<evidence type="ECO:0000313" key="7">
    <source>
        <dbReference type="Proteomes" id="UP000611227"/>
    </source>
</evidence>
<feature type="domain" description="GST C-terminal" evidence="5">
    <location>
        <begin position="36"/>
        <end position="102"/>
    </location>
</feature>
<gene>
    <name evidence="6" type="primary">Hpgds</name>
    <name evidence="6" type="ORF">RAMSUL_R09840</name>
</gene>
<evidence type="ECO:0000259" key="4">
    <source>
        <dbReference type="PROSITE" id="PS50404"/>
    </source>
</evidence>
<evidence type="ECO:0000256" key="1">
    <source>
        <dbReference type="ARBA" id="ARBA00012452"/>
    </source>
</evidence>
<dbReference type="PANTHER" id="PTHR11571">
    <property type="entry name" value="GLUTATHIONE S-TRANSFERASE"/>
    <property type="match status" value="1"/>
</dbReference>
<comment type="caution">
    <text evidence="6">The sequence shown here is derived from an EMBL/GenBank/DDBJ whole genome shotgun (WGS) entry which is preliminary data.</text>
</comment>
<reference evidence="6" key="1">
    <citation type="submission" date="2019-09" db="EMBL/GenBank/DDBJ databases">
        <title>Bird 10,000 Genomes (B10K) Project - Family phase.</title>
        <authorList>
            <person name="Zhang G."/>
        </authorList>
    </citation>
    <scope>NUCLEOTIDE SEQUENCE</scope>
    <source>
        <strain evidence="6">B10K-DU-001-30</strain>
        <tissue evidence="6">Muscle</tissue>
    </source>
</reference>
<dbReference type="PROSITE" id="PS50404">
    <property type="entry name" value="GST_NTER"/>
    <property type="match status" value="1"/>
</dbReference>
<proteinExistence type="predicted"/>
<dbReference type="GO" id="GO:0006749">
    <property type="term" value="P:glutathione metabolic process"/>
    <property type="evidence" value="ECO:0007669"/>
    <property type="project" value="TreeGrafter"/>
</dbReference>
<dbReference type="SUPFAM" id="SSF52833">
    <property type="entry name" value="Thioredoxin-like"/>
    <property type="match status" value="1"/>
</dbReference>
<dbReference type="Proteomes" id="UP000611227">
    <property type="component" value="Unassembled WGS sequence"/>
</dbReference>
<dbReference type="Pfam" id="PF02798">
    <property type="entry name" value="GST_N"/>
    <property type="match status" value="1"/>
</dbReference>
<sequence length="102" mass="11314">IPFGKLPVLEVDGVVIHQSLAIARYLAKESGLAGQTPVEQALADAIVDTLDDFMTLFPWAERNQDVRKRAFDEILTNNAPELLKNLDTFLGDKNWFVGKSVS</sequence>
<dbReference type="InterPro" id="IPR036249">
    <property type="entry name" value="Thioredoxin-like_sf"/>
</dbReference>
<dbReference type="SFLD" id="SFLDS00019">
    <property type="entry name" value="Glutathione_Transferase_(cytos"/>
    <property type="match status" value="1"/>
</dbReference>
<dbReference type="EMBL" id="WBNM01020786">
    <property type="protein sequence ID" value="NXP75691.1"/>
    <property type="molecule type" value="Genomic_DNA"/>
</dbReference>
<dbReference type="PANTHER" id="PTHR11571:SF224">
    <property type="entry name" value="HEMATOPOIETIC PROSTAGLANDIN D SYNTHASE"/>
    <property type="match status" value="1"/>
</dbReference>
<evidence type="ECO:0000313" key="6">
    <source>
        <dbReference type="EMBL" id="NXP75691.1"/>
    </source>
</evidence>
<dbReference type="PROSITE" id="PS50405">
    <property type="entry name" value="GST_CTER"/>
    <property type="match status" value="1"/>
</dbReference>
<comment type="catalytic activity">
    <reaction evidence="3">
        <text>RX + glutathione = an S-substituted glutathione + a halide anion + H(+)</text>
        <dbReference type="Rhea" id="RHEA:16437"/>
        <dbReference type="ChEBI" id="CHEBI:15378"/>
        <dbReference type="ChEBI" id="CHEBI:16042"/>
        <dbReference type="ChEBI" id="CHEBI:17792"/>
        <dbReference type="ChEBI" id="CHEBI:57925"/>
        <dbReference type="ChEBI" id="CHEBI:90779"/>
        <dbReference type="EC" id="2.5.1.18"/>
    </reaction>
</comment>
<accession>A0A852C7D3</accession>
<dbReference type="GO" id="GO:0004364">
    <property type="term" value="F:glutathione transferase activity"/>
    <property type="evidence" value="ECO:0007669"/>
    <property type="project" value="UniProtKB-EC"/>
</dbReference>
<protein>
    <recommendedName>
        <fullName evidence="1">glutathione transferase</fullName>
        <ecNumber evidence="1">2.5.1.18</ecNumber>
    </recommendedName>
</protein>
<dbReference type="InterPro" id="IPR050213">
    <property type="entry name" value="GST_superfamily"/>
</dbReference>
<evidence type="ECO:0000259" key="5">
    <source>
        <dbReference type="PROSITE" id="PS50405"/>
    </source>
</evidence>
<dbReference type="Gene3D" id="1.20.1050.10">
    <property type="match status" value="1"/>
</dbReference>
<feature type="non-terminal residue" evidence="6">
    <location>
        <position position="1"/>
    </location>
</feature>
<dbReference type="Gene3D" id="3.40.30.10">
    <property type="entry name" value="Glutaredoxin"/>
    <property type="match status" value="1"/>
</dbReference>
<dbReference type="SUPFAM" id="SSF47616">
    <property type="entry name" value="GST C-terminal domain-like"/>
    <property type="match status" value="1"/>
</dbReference>
<organism evidence="6 7">
    <name type="scientific">Ramphastos sulfuratus</name>
    <dbReference type="NCBI Taxonomy" id="322582"/>
    <lineage>
        <taxon>Eukaryota</taxon>
        <taxon>Metazoa</taxon>
        <taxon>Chordata</taxon>
        <taxon>Craniata</taxon>
        <taxon>Vertebrata</taxon>
        <taxon>Euteleostomi</taxon>
        <taxon>Archelosauria</taxon>
        <taxon>Archosauria</taxon>
        <taxon>Dinosauria</taxon>
        <taxon>Saurischia</taxon>
        <taxon>Theropoda</taxon>
        <taxon>Coelurosauria</taxon>
        <taxon>Aves</taxon>
        <taxon>Neognathae</taxon>
        <taxon>Neoaves</taxon>
        <taxon>Telluraves</taxon>
        <taxon>Coraciimorphae</taxon>
        <taxon>Piciformes</taxon>
        <taxon>Ramphastidae</taxon>
        <taxon>Ramphastos</taxon>
    </lineage>
</organism>
<evidence type="ECO:0000256" key="2">
    <source>
        <dbReference type="ARBA" id="ARBA00022679"/>
    </source>
</evidence>
<evidence type="ECO:0000256" key="3">
    <source>
        <dbReference type="ARBA" id="ARBA00047960"/>
    </source>
</evidence>
<dbReference type="InterPro" id="IPR010987">
    <property type="entry name" value="Glutathione-S-Trfase_C-like"/>
</dbReference>
<dbReference type="InterPro" id="IPR040079">
    <property type="entry name" value="Glutathione_S-Trfase"/>
</dbReference>
<dbReference type="InterPro" id="IPR004045">
    <property type="entry name" value="Glutathione_S-Trfase_N"/>
</dbReference>
<dbReference type="AlphaFoldDB" id="A0A852C7D3"/>